<dbReference type="SUPFAM" id="SSF51011">
    <property type="entry name" value="Glycosyl hydrolase domain"/>
    <property type="match status" value="1"/>
</dbReference>
<keyword evidence="4" id="KW-0326">Glycosidase</keyword>
<dbReference type="InterPro" id="IPR013780">
    <property type="entry name" value="Glyco_hydro_b"/>
</dbReference>
<keyword evidence="9" id="KW-1185">Reference proteome</keyword>
<dbReference type="RefSeq" id="WP_073047040.1">
    <property type="nucleotide sequence ID" value="NZ_FQUO01000018.1"/>
</dbReference>
<dbReference type="GO" id="GO:0016020">
    <property type="term" value="C:membrane"/>
    <property type="evidence" value="ECO:0007669"/>
    <property type="project" value="GOC"/>
</dbReference>
<evidence type="ECO:0000256" key="1">
    <source>
        <dbReference type="ARBA" id="ARBA00005382"/>
    </source>
</evidence>
<evidence type="ECO:0000259" key="6">
    <source>
        <dbReference type="Pfam" id="PF02055"/>
    </source>
</evidence>
<evidence type="ECO:0000313" key="8">
    <source>
        <dbReference type="EMBL" id="SHG12244.1"/>
    </source>
</evidence>
<organism evidence="8 9">
    <name type="scientific">Cnuella takakiae</name>
    <dbReference type="NCBI Taxonomy" id="1302690"/>
    <lineage>
        <taxon>Bacteria</taxon>
        <taxon>Pseudomonadati</taxon>
        <taxon>Bacteroidota</taxon>
        <taxon>Chitinophagia</taxon>
        <taxon>Chitinophagales</taxon>
        <taxon>Chitinophagaceae</taxon>
        <taxon>Cnuella</taxon>
    </lineage>
</organism>
<comment type="similarity">
    <text evidence="1 4">Belongs to the glycosyl hydrolase 30 family.</text>
</comment>
<evidence type="ECO:0000313" key="9">
    <source>
        <dbReference type="Proteomes" id="UP000184368"/>
    </source>
</evidence>
<dbReference type="Pfam" id="PF17189">
    <property type="entry name" value="Glyco_hydro_30C"/>
    <property type="match status" value="1"/>
</dbReference>
<dbReference type="InterPro" id="IPR001139">
    <property type="entry name" value="Glyco_hydro_30"/>
</dbReference>
<feature type="signal peptide" evidence="5">
    <location>
        <begin position="1"/>
        <end position="22"/>
    </location>
</feature>
<keyword evidence="3 4" id="KW-0378">Hydrolase</keyword>
<feature type="domain" description="Glycosyl hydrolase family 30 beta sandwich" evidence="7">
    <location>
        <begin position="414"/>
        <end position="473"/>
    </location>
</feature>
<dbReference type="Pfam" id="PF02055">
    <property type="entry name" value="Glyco_hydro_30"/>
    <property type="match status" value="1"/>
</dbReference>
<evidence type="ECO:0000256" key="3">
    <source>
        <dbReference type="ARBA" id="ARBA00022801"/>
    </source>
</evidence>
<evidence type="ECO:0000259" key="7">
    <source>
        <dbReference type="Pfam" id="PF17189"/>
    </source>
</evidence>
<dbReference type="Proteomes" id="UP000184368">
    <property type="component" value="Unassembled WGS sequence"/>
</dbReference>
<dbReference type="InterPro" id="IPR033453">
    <property type="entry name" value="Glyco_hydro_30_TIM-barrel"/>
</dbReference>
<dbReference type="PANTHER" id="PTHR11069:SF23">
    <property type="entry name" value="LYSOSOMAL ACID GLUCOSYLCERAMIDASE"/>
    <property type="match status" value="1"/>
</dbReference>
<dbReference type="GO" id="GO:0006680">
    <property type="term" value="P:glucosylceramide catabolic process"/>
    <property type="evidence" value="ECO:0007669"/>
    <property type="project" value="TreeGrafter"/>
</dbReference>
<dbReference type="EMBL" id="FQUO01000018">
    <property type="protein sequence ID" value="SHG12244.1"/>
    <property type="molecule type" value="Genomic_DNA"/>
</dbReference>
<dbReference type="Gene3D" id="2.60.40.1180">
    <property type="entry name" value="Golgi alpha-mannosidase II"/>
    <property type="match status" value="1"/>
</dbReference>
<dbReference type="OrthoDB" id="9806701at2"/>
<evidence type="ECO:0000256" key="4">
    <source>
        <dbReference type="RuleBase" id="RU361188"/>
    </source>
</evidence>
<proteinExistence type="inferred from homology"/>
<dbReference type="GO" id="GO:0004348">
    <property type="term" value="F:glucosylceramidase activity"/>
    <property type="evidence" value="ECO:0007669"/>
    <property type="project" value="InterPro"/>
</dbReference>
<dbReference type="PROSITE" id="PS51257">
    <property type="entry name" value="PROKAR_LIPOPROTEIN"/>
    <property type="match status" value="1"/>
</dbReference>
<keyword evidence="2 5" id="KW-0732">Signal</keyword>
<sequence>MNAKNYLSFFAALLLLACSKQITPVRTPTTSAEAYVNQYLTRPDRSALFARQPALSFSQNGLGVLPLIDIRQDSVYQTIDGFGYTLSGGSAGHLLQMTPAARATLLRELFDTTGNSIGISYLRLSIGASDLNAKVFSYNDLPAGETDPQMQRFDLGPDRQDMIPVLKEILAINPGIKLMASPWSPPAWMKTNGDTRGGSLKPEWYDAYARYLVRYVQEMQKEGIRIDAITVQNEPLHPGNNPSLLMPASEQAAFIKQSLGPQFRAAGLNTRIIIYDHNADRPDYPISILNDPAAKQYIDGSAFHLYAGPISALSEVKAAHPDKHLYFTEQWTGAPGKFAEDLQWHVATLTIGATRNWARCVLEWNLTSNPQLTPFTDRGGCSSCLGGITIDGDRVMRNSGYYVVAHASRYVRPGSVRVGSNTIQDVPNVAFRTPAGKLVLIAVNTGAAAKQFAVRSGSKSFVASLDPGSVGTFVWE</sequence>
<evidence type="ECO:0000256" key="5">
    <source>
        <dbReference type="SAM" id="SignalP"/>
    </source>
</evidence>
<protein>
    <submittedName>
        <fullName evidence="8">Glucosylceramidase</fullName>
    </submittedName>
</protein>
<name>A0A1M5H8H0_9BACT</name>
<dbReference type="STRING" id="1302690.BUE76_03525"/>
<accession>A0A1M5H8H0</accession>
<gene>
    <name evidence="8" type="ORF">SAMN05444008_11875</name>
</gene>
<evidence type="ECO:0000256" key="2">
    <source>
        <dbReference type="ARBA" id="ARBA00022729"/>
    </source>
</evidence>
<dbReference type="InterPro" id="IPR017853">
    <property type="entry name" value="GH"/>
</dbReference>
<dbReference type="InterPro" id="IPR033452">
    <property type="entry name" value="GH30_C"/>
</dbReference>
<reference evidence="8 9" key="1">
    <citation type="submission" date="2016-11" db="EMBL/GenBank/DDBJ databases">
        <authorList>
            <person name="Jaros S."/>
            <person name="Januszkiewicz K."/>
            <person name="Wedrychowicz H."/>
        </authorList>
    </citation>
    <scope>NUCLEOTIDE SEQUENCE [LARGE SCALE GENOMIC DNA]</scope>
    <source>
        <strain evidence="8 9">DSM 26897</strain>
    </source>
</reference>
<dbReference type="PANTHER" id="PTHR11069">
    <property type="entry name" value="GLUCOSYLCERAMIDASE"/>
    <property type="match status" value="1"/>
</dbReference>
<dbReference type="AlphaFoldDB" id="A0A1M5H8H0"/>
<dbReference type="Gene3D" id="3.20.20.80">
    <property type="entry name" value="Glycosidases"/>
    <property type="match status" value="1"/>
</dbReference>
<feature type="domain" description="Glycosyl hydrolase family 30 TIM-barrel" evidence="6">
    <location>
        <begin position="79"/>
        <end position="410"/>
    </location>
</feature>
<dbReference type="SUPFAM" id="SSF51445">
    <property type="entry name" value="(Trans)glycosidases"/>
    <property type="match status" value="1"/>
</dbReference>
<feature type="chain" id="PRO_5012951499" evidence="5">
    <location>
        <begin position="23"/>
        <end position="476"/>
    </location>
</feature>